<feature type="domain" description="Brix" evidence="1">
    <location>
        <begin position="83"/>
        <end position="265"/>
    </location>
</feature>
<dbReference type="Gene3D" id="3.40.50.10480">
    <property type="entry name" value="Probable brix-domain ribosomal biogenesis protein"/>
    <property type="match status" value="1"/>
</dbReference>
<dbReference type="GO" id="GO:0034457">
    <property type="term" value="C:Mpp10 complex"/>
    <property type="evidence" value="ECO:0007669"/>
    <property type="project" value="UniProtKB-ARBA"/>
</dbReference>
<dbReference type="FunFam" id="3.40.50.10480:FF:000001">
    <property type="entry name" value="IMP4, U3 small nucleolar ribonucleoprotein"/>
    <property type="match status" value="1"/>
</dbReference>
<accession>A0A7I8W2Q4</accession>
<evidence type="ECO:0000313" key="3">
    <source>
        <dbReference type="Proteomes" id="UP000549394"/>
    </source>
</evidence>
<dbReference type="InterPro" id="IPR044281">
    <property type="entry name" value="IMP4/RPF1"/>
</dbReference>
<dbReference type="GO" id="GO:0005654">
    <property type="term" value="C:nucleoplasm"/>
    <property type="evidence" value="ECO:0007669"/>
    <property type="project" value="UniProtKB-ARBA"/>
</dbReference>
<name>A0A7I8W2Q4_9ANNE</name>
<dbReference type="Proteomes" id="UP000549394">
    <property type="component" value="Unassembled WGS sequence"/>
</dbReference>
<dbReference type="AlphaFoldDB" id="A0A7I8W2Q4"/>
<evidence type="ECO:0000313" key="2">
    <source>
        <dbReference type="EMBL" id="CAD5122850.1"/>
    </source>
</evidence>
<dbReference type="GO" id="GO:0006364">
    <property type="term" value="P:rRNA processing"/>
    <property type="evidence" value="ECO:0007669"/>
    <property type="project" value="InterPro"/>
</dbReference>
<organism evidence="2 3">
    <name type="scientific">Dimorphilus gyrociliatus</name>
    <dbReference type="NCBI Taxonomy" id="2664684"/>
    <lineage>
        <taxon>Eukaryota</taxon>
        <taxon>Metazoa</taxon>
        <taxon>Spiralia</taxon>
        <taxon>Lophotrochozoa</taxon>
        <taxon>Annelida</taxon>
        <taxon>Polychaeta</taxon>
        <taxon>Polychaeta incertae sedis</taxon>
        <taxon>Dinophilidae</taxon>
        <taxon>Dimorphilus</taxon>
    </lineage>
</organism>
<dbReference type="PANTHER" id="PTHR22734">
    <property type="entry name" value="U3 SMALL NUCLEOLAR RIBONUCLEOPROTEIN PROTEIN IMP4"/>
    <property type="match status" value="1"/>
</dbReference>
<dbReference type="Pfam" id="PF04427">
    <property type="entry name" value="Brix"/>
    <property type="match status" value="1"/>
</dbReference>
<reference evidence="2 3" key="1">
    <citation type="submission" date="2020-08" db="EMBL/GenBank/DDBJ databases">
        <authorList>
            <person name="Hejnol A."/>
        </authorList>
    </citation>
    <scope>NUCLEOTIDE SEQUENCE [LARGE SCALE GENOMIC DNA]</scope>
</reference>
<proteinExistence type="predicted"/>
<keyword evidence="3" id="KW-1185">Reference proteome</keyword>
<comment type="caution">
    <text evidence="2">The sequence shown here is derived from an EMBL/GenBank/DDBJ whole genome shotgun (WGS) entry which is preliminary data.</text>
</comment>
<protein>
    <submittedName>
        <fullName evidence="2">DgyrCDS11252</fullName>
    </submittedName>
</protein>
<dbReference type="SMART" id="SM00879">
    <property type="entry name" value="Brix"/>
    <property type="match status" value="1"/>
</dbReference>
<sequence>MLRRQTRLRREFIYRKSIEDRERTIRDKKQKLKSAVDNNKMIDGTLRKQAIELDNATAWDDEGGEGTTSTQDDEYRWAGVSDPKLVLTTARDPSVRLKQFAKEMRLIFPNCKRINRGNYDLKQLIHACRANEVSDLVILSEHRGVPDGIIISHLPYGPTAYFTLLHTVMRHDVPEAQNSKVSEAFPHLIFQNLTSNLGKRVTNILKYLFPVPKSDSRRIITFYNNDDTISFRHHTYKKEGPSNELTEVGPRFEMKLFKIIQGTLENADSADVEWAHRPFMRTARKRKFLSEEDD</sequence>
<dbReference type="SUPFAM" id="SSF52954">
    <property type="entry name" value="Class II aaRS ABD-related"/>
    <property type="match status" value="1"/>
</dbReference>
<dbReference type="GO" id="GO:0030515">
    <property type="term" value="F:snoRNA binding"/>
    <property type="evidence" value="ECO:0007669"/>
    <property type="project" value="TreeGrafter"/>
</dbReference>
<dbReference type="GO" id="GO:0042274">
    <property type="term" value="P:ribosomal small subunit biogenesis"/>
    <property type="evidence" value="ECO:0007669"/>
    <property type="project" value="UniProtKB-ARBA"/>
</dbReference>
<dbReference type="GO" id="GO:0032040">
    <property type="term" value="C:small-subunit processome"/>
    <property type="evidence" value="ECO:0007669"/>
    <property type="project" value="TreeGrafter"/>
</dbReference>
<dbReference type="EMBL" id="CAJFCJ010000018">
    <property type="protein sequence ID" value="CAD5122850.1"/>
    <property type="molecule type" value="Genomic_DNA"/>
</dbReference>
<dbReference type="InterPro" id="IPR007109">
    <property type="entry name" value="Brix"/>
</dbReference>
<gene>
    <name evidence="2" type="ORF">DGYR_LOCUS10600</name>
</gene>
<dbReference type="PANTHER" id="PTHR22734:SF2">
    <property type="entry name" value="U3 SMALL NUCLEOLAR RIBONUCLEOPROTEIN PROTEIN IMP4"/>
    <property type="match status" value="1"/>
</dbReference>
<dbReference type="OrthoDB" id="10253204at2759"/>
<evidence type="ECO:0000259" key="1">
    <source>
        <dbReference type="PROSITE" id="PS50833"/>
    </source>
</evidence>
<dbReference type="GO" id="GO:0042134">
    <property type="term" value="F:rRNA primary transcript binding"/>
    <property type="evidence" value="ECO:0007669"/>
    <property type="project" value="InterPro"/>
</dbReference>
<dbReference type="PROSITE" id="PS50833">
    <property type="entry name" value="BRIX"/>
    <property type="match status" value="1"/>
</dbReference>